<keyword evidence="2" id="KW-1185">Reference proteome</keyword>
<dbReference type="EMBL" id="MSDQ01000027">
    <property type="protein sequence ID" value="OLO11089.1"/>
    <property type="molecule type" value="Genomic_DNA"/>
</dbReference>
<evidence type="ECO:0000313" key="2">
    <source>
        <dbReference type="Proteomes" id="UP000186806"/>
    </source>
</evidence>
<dbReference type="AlphaFoldDB" id="A0A1Q8TBL5"/>
<dbReference type="RefSeq" id="WP_075369520.1">
    <property type="nucleotide sequence ID" value="NZ_MSDQ01000027.1"/>
</dbReference>
<name>A0A1Q8TBL5_9GAMM</name>
<gene>
    <name evidence="1" type="ORF">BTW10_11495</name>
</gene>
<evidence type="ECO:0000313" key="1">
    <source>
        <dbReference type="EMBL" id="OLO11089.1"/>
    </source>
</evidence>
<proteinExistence type="predicted"/>
<accession>A0A1Q8TBL5</accession>
<sequence length="97" mass="11076">MKLCKILSSELPEIDNLVKECVNSGQWMLFKSRSFSRSSQVSVFYLKAGEDILELDERGRVVSELRSPRVDIELDEIVYFSDLPQPDSLSNLALSYT</sequence>
<reference evidence="1 2" key="1">
    <citation type="submission" date="2016-12" db="EMBL/GenBank/DDBJ databases">
        <title>Draft genome sequences of strains Salinicola socius SMB35, Salinicola sp. MH3R3-1 and Chromohalobacter sp. SMB17 from the Verkhnekamsk potash mining region of Russia.</title>
        <authorList>
            <person name="Mavrodi D.V."/>
            <person name="Olsson B.E."/>
            <person name="Korsakova E.S."/>
            <person name="Pyankova A."/>
            <person name="Mavrodi O.V."/>
            <person name="Plotnikova E.G."/>
        </authorList>
    </citation>
    <scope>NUCLEOTIDE SEQUENCE [LARGE SCALE GENOMIC DNA]</scope>
    <source>
        <strain evidence="1 2">SMB17</strain>
    </source>
</reference>
<protein>
    <submittedName>
        <fullName evidence="1">Uncharacterized protein</fullName>
    </submittedName>
</protein>
<dbReference type="Proteomes" id="UP000186806">
    <property type="component" value="Unassembled WGS sequence"/>
</dbReference>
<comment type="caution">
    <text evidence="1">The sequence shown here is derived from an EMBL/GenBank/DDBJ whole genome shotgun (WGS) entry which is preliminary data.</text>
</comment>
<organism evidence="1 2">
    <name type="scientific">Chromohalobacter japonicus</name>
    <dbReference type="NCBI Taxonomy" id="223900"/>
    <lineage>
        <taxon>Bacteria</taxon>
        <taxon>Pseudomonadati</taxon>
        <taxon>Pseudomonadota</taxon>
        <taxon>Gammaproteobacteria</taxon>
        <taxon>Oceanospirillales</taxon>
        <taxon>Halomonadaceae</taxon>
        <taxon>Chromohalobacter</taxon>
    </lineage>
</organism>